<comment type="subcellular location">
    <subcellularLocation>
        <location evidence="1 12">Cell membrane</location>
        <topology evidence="1 12">Multi-pass membrane protein</topology>
    </subcellularLocation>
</comment>
<keyword evidence="2 12" id="KW-1003">Cell membrane</keyword>
<dbReference type="PANTHER" id="PTHR21248:SF22">
    <property type="entry name" value="PHOSPHOLIPASE D"/>
    <property type="match status" value="1"/>
</dbReference>
<keyword evidence="4 12" id="KW-0808">Transferase</keyword>
<evidence type="ECO:0000256" key="1">
    <source>
        <dbReference type="ARBA" id="ARBA00004651"/>
    </source>
</evidence>
<evidence type="ECO:0000256" key="4">
    <source>
        <dbReference type="ARBA" id="ARBA00022679"/>
    </source>
</evidence>
<comment type="catalytic activity">
    <reaction evidence="12">
        <text>2 a 1,2-diacyl-sn-glycero-3-phospho-(1'-sn-glycerol) = a cardiolipin + glycerol</text>
        <dbReference type="Rhea" id="RHEA:31451"/>
        <dbReference type="ChEBI" id="CHEBI:17754"/>
        <dbReference type="ChEBI" id="CHEBI:62237"/>
        <dbReference type="ChEBI" id="CHEBI:64716"/>
    </reaction>
</comment>
<dbReference type="Pfam" id="PF13396">
    <property type="entry name" value="PLDc_N"/>
    <property type="match status" value="1"/>
</dbReference>
<dbReference type="GO" id="GO:0005886">
    <property type="term" value="C:plasma membrane"/>
    <property type="evidence" value="ECO:0007669"/>
    <property type="project" value="UniProtKB-SubCell"/>
</dbReference>
<dbReference type="Pfam" id="PF13091">
    <property type="entry name" value="PLDc_2"/>
    <property type="match status" value="2"/>
</dbReference>
<keyword evidence="11 12" id="KW-1208">Phospholipid metabolism</keyword>
<feature type="active site" evidence="12">
    <location>
        <position position="414"/>
    </location>
</feature>
<dbReference type="EC" id="2.7.8.-" evidence="12"/>
<dbReference type="NCBIfam" id="TIGR04265">
    <property type="entry name" value="bac_cardiolipin"/>
    <property type="match status" value="1"/>
</dbReference>
<evidence type="ECO:0000256" key="12">
    <source>
        <dbReference type="HAMAP-Rule" id="MF_00190"/>
    </source>
</evidence>
<dbReference type="HAMAP" id="MF_00190">
    <property type="entry name" value="Cardiolipin_synth_ClsA"/>
    <property type="match status" value="1"/>
</dbReference>
<evidence type="ECO:0000313" key="14">
    <source>
        <dbReference type="EMBL" id="URJ28331.1"/>
    </source>
</evidence>
<keyword evidence="6" id="KW-0677">Repeat</keyword>
<evidence type="ECO:0000256" key="10">
    <source>
        <dbReference type="ARBA" id="ARBA00023209"/>
    </source>
</evidence>
<keyword evidence="7 12" id="KW-1133">Transmembrane helix</keyword>
<reference evidence="14" key="1">
    <citation type="submission" date="2022-05" db="EMBL/GenBank/DDBJ databases">
        <title>Impact of host demography and evolutionary history on endosymbiont molecular evolution: a test in carpenter ants (Genus Camponotus) and their Blochmannia endosymbionts.</title>
        <authorList>
            <person name="Manthey J.D."/>
            <person name="Giron J.C."/>
            <person name="Hruska J.P."/>
        </authorList>
    </citation>
    <scope>NUCLEOTIDE SEQUENCE</scope>
    <source>
        <strain evidence="14">C-039</strain>
    </source>
</reference>
<feature type="active site" evidence="12">
    <location>
        <position position="407"/>
    </location>
</feature>
<evidence type="ECO:0000256" key="8">
    <source>
        <dbReference type="ARBA" id="ARBA00023098"/>
    </source>
</evidence>
<dbReference type="InterPro" id="IPR025202">
    <property type="entry name" value="PLD-like_dom"/>
</dbReference>
<dbReference type="PANTHER" id="PTHR21248">
    <property type="entry name" value="CARDIOLIPIN SYNTHASE"/>
    <property type="match status" value="1"/>
</dbReference>
<evidence type="ECO:0000259" key="13">
    <source>
        <dbReference type="PROSITE" id="PS50035"/>
    </source>
</evidence>
<proteinExistence type="inferred from homology"/>
<dbReference type="CDD" id="cd09158">
    <property type="entry name" value="PLDc_EcCLS_like_2"/>
    <property type="match status" value="1"/>
</dbReference>
<comment type="similarity">
    <text evidence="12">Belongs to the phospholipase D family. Cardiolipin synthase subfamily. ClsA sub-subfamily.</text>
</comment>
<gene>
    <name evidence="14" type="primary">cls</name>
    <name evidence="12" type="synonym">clsA</name>
    <name evidence="14" type="ORF">M9393_01025</name>
</gene>
<feature type="domain" description="PLD phosphodiesterase" evidence="13">
    <location>
        <begin position="219"/>
        <end position="246"/>
    </location>
</feature>
<evidence type="ECO:0000256" key="9">
    <source>
        <dbReference type="ARBA" id="ARBA00023136"/>
    </source>
</evidence>
<dbReference type="InterPro" id="IPR030840">
    <property type="entry name" value="CL_synthase_A"/>
</dbReference>
<evidence type="ECO:0000256" key="6">
    <source>
        <dbReference type="ARBA" id="ARBA00022737"/>
    </source>
</evidence>
<evidence type="ECO:0000256" key="3">
    <source>
        <dbReference type="ARBA" id="ARBA00022516"/>
    </source>
</evidence>
<keyword evidence="3 12" id="KW-0444">Lipid biosynthesis</keyword>
<feature type="transmembrane region" description="Helical" evidence="12">
    <location>
        <begin position="6"/>
        <end position="28"/>
    </location>
</feature>
<name>A0A9Q8TW38_9ENTR</name>
<feature type="active site" evidence="12">
    <location>
        <position position="224"/>
    </location>
</feature>
<keyword evidence="9 12" id="KW-0472">Membrane</keyword>
<keyword evidence="5 12" id="KW-0812">Transmembrane</keyword>
<dbReference type="AlphaFoldDB" id="A0A9Q8TW38"/>
<feature type="transmembrane region" description="Helical" evidence="12">
    <location>
        <begin position="40"/>
        <end position="58"/>
    </location>
</feature>
<evidence type="ECO:0000256" key="5">
    <source>
        <dbReference type="ARBA" id="ARBA00022692"/>
    </source>
</evidence>
<keyword evidence="8 12" id="KW-0443">Lipid metabolism</keyword>
<dbReference type="RefSeq" id="WP_250248777.1">
    <property type="nucleotide sequence ID" value="NZ_CP097753.1"/>
</dbReference>
<keyword evidence="10 12" id="KW-0594">Phospholipid biosynthesis</keyword>
<dbReference type="InterPro" id="IPR027379">
    <property type="entry name" value="CLS_N"/>
</dbReference>
<dbReference type="EMBL" id="CP097753">
    <property type="protein sequence ID" value="URJ28331.1"/>
    <property type="molecule type" value="Genomic_DNA"/>
</dbReference>
<feature type="active site" evidence="12">
    <location>
        <position position="226"/>
    </location>
</feature>
<dbReference type="GO" id="GO:0008808">
    <property type="term" value="F:cardiolipin synthase activity"/>
    <property type="evidence" value="ECO:0007669"/>
    <property type="project" value="UniProtKB-UniRule"/>
</dbReference>
<dbReference type="PROSITE" id="PS50035">
    <property type="entry name" value="PLD"/>
    <property type="match status" value="2"/>
</dbReference>
<evidence type="ECO:0000313" key="15">
    <source>
        <dbReference type="Proteomes" id="UP001056209"/>
    </source>
</evidence>
<accession>A0A9Q8TW38</accession>
<feature type="active site" evidence="12">
    <location>
        <position position="409"/>
    </location>
</feature>
<organism evidence="14 15">
    <name type="scientific">Candidatus Blochmannia vicinus</name>
    <name type="common">nom. nud.</name>
    <dbReference type="NCBI Taxonomy" id="251540"/>
    <lineage>
        <taxon>Bacteria</taxon>
        <taxon>Pseudomonadati</taxon>
        <taxon>Pseudomonadota</taxon>
        <taxon>Gammaproteobacteria</taxon>
        <taxon>Enterobacterales</taxon>
        <taxon>Enterobacteriaceae</taxon>
        <taxon>ant endosymbionts</taxon>
        <taxon>Candidatus Blochmanniella</taxon>
    </lineage>
</organism>
<protein>
    <recommendedName>
        <fullName evidence="12">Cardiolipin synthase A</fullName>
        <shortName evidence="12">CL synthase</shortName>
        <ecNumber evidence="12">2.7.8.-</ecNumber>
    </recommendedName>
</protein>
<comment type="function">
    <text evidence="12">Catalyzes the reversible phosphatidyl group transfer from one phosphatidylglycerol molecule to another to form cardiolipin (CL) (diphosphatidylglycerol) and glycerol.</text>
</comment>
<dbReference type="InterPro" id="IPR022924">
    <property type="entry name" value="Cardiolipin_synthase"/>
</dbReference>
<dbReference type="Gene3D" id="3.30.870.10">
    <property type="entry name" value="Endonuclease Chain A"/>
    <property type="match status" value="2"/>
</dbReference>
<feature type="active site" evidence="12">
    <location>
        <position position="231"/>
    </location>
</feature>
<feature type="domain" description="PLD phosphodiesterase" evidence="13">
    <location>
        <begin position="402"/>
        <end position="429"/>
    </location>
</feature>
<dbReference type="GO" id="GO:0032049">
    <property type="term" value="P:cardiolipin biosynthetic process"/>
    <property type="evidence" value="ECO:0007669"/>
    <property type="project" value="UniProtKB-UniRule"/>
</dbReference>
<sequence length="489" mass="55720">MIAMYTIFNCIFLCSYWILIALVTFRVLVKRRAVPSSMAWLLVIYILPLIGVITYLLFGESNLGKQRSSRSRIAWLSTVRRIQILKTYKHIFSTEHSAIATSLFKLCEHRQGIGALKGNKIQLFRKTNDAIASLIKDIELAQHSIDMVFYIWESGGLVDHVIKKLIIAAKRGIQCRIILDSAGCTSFFNSSYPNIMRQAGVNVVEALHVNLLRIFLRRMDLRQHRKMVLIDEHIAYAGSMNMVDPQLFKKNIGVGQWIDIMVRIDGPATSVMSIIFSSDWEIETGQHVLLPLLLNTRVMAAHELIPTGHTIQIIPSGPGCPEGIIHQILLISLYEARKKLIITTPYLVPSDDLLHAICTAAQRGVEVHIIIPKHNDSILVNWASRAFFSELLQAGVLIHQFQNGLLHVKSVLVDQQLSLIGTVNLDTRSLWLNFEITLVIDSQEFSNELEKTQQHYISHSRVIDPQTWANRPYWERVIERLFYFLSPLL</sequence>
<dbReference type="SUPFAM" id="SSF56024">
    <property type="entry name" value="Phospholipase D/nuclease"/>
    <property type="match status" value="2"/>
</dbReference>
<evidence type="ECO:0000256" key="11">
    <source>
        <dbReference type="ARBA" id="ARBA00023264"/>
    </source>
</evidence>
<evidence type="ECO:0000256" key="2">
    <source>
        <dbReference type="ARBA" id="ARBA00022475"/>
    </source>
</evidence>
<dbReference type="SMART" id="SM00155">
    <property type="entry name" value="PLDc"/>
    <property type="match status" value="2"/>
</dbReference>
<dbReference type="InterPro" id="IPR001736">
    <property type="entry name" value="PLipase_D/transphosphatidylase"/>
</dbReference>
<dbReference type="Proteomes" id="UP001056209">
    <property type="component" value="Chromosome"/>
</dbReference>
<dbReference type="CDD" id="cd09152">
    <property type="entry name" value="PLDc_EcCLS_like_1"/>
    <property type="match status" value="1"/>
</dbReference>
<evidence type="ECO:0000256" key="7">
    <source>
        <dbReference type="ARBA" id="ARBA00022989"/>
    </source>
</evidence>